<dbReference type="Gramene" id="CDY14600">
    <property type="protein sequence ID" value="CDY14600"/>
    <property type="gene ID" value="GSBRNA2T00084322001"/>
</dbReference>
<sequence length="30" mass="3638">MFAILCWRWSNVRILTGTDGEIRRDCRRVN</sequence>
<name>A0A078FJL1_BRANA</name>
<reference evidence="1 2" key="1">
    <citation type="journal article" date="2014" name="Science">
        <title>Plant genetics. Early allopolyploid evolution in the post-Neolithic Brassica napus oilseed genome.</title>
        <authorList>
            <person name="Chalhoub B."/>
            <person name="Denoeud F."/>
            <person name="Liu S."/>
            <person name="Parkin I.A."/>
            <person name="Tang H."/>
            <person name="Wang X."/>
            <person name="Chiquet J."/>
            <person name="Belcram H."/>
            <person name="Tong C."/>
            <person name="Samans B."/>
            <person name="Correa M."/>
            <person name="Da Silva C."/>
            <person name="Just J."/>
            <person name="Falentin C."/>
            <person name="Koh C.S."/>
            <person name="Le Clainche I."/>
            <person name="Bernard M."/>
            <person name="Bento P."/>
            <person name="Noel B."/>
            <person name="Labadie K."/>
            <person name="Alberti A."/>
            <person name="Charles M."/>
            <person name="Arnaud D."/>
            <person name="Guo H."/>
            <person name="Daviaud C."/>
            <person name="Alamery S."/>
            <person name="Jabbari K."/>
            <person name="Zhao M."/>
            <person name="Edger P.P."/>
            <person name="Chelaifa H."/>
            <person name="Tack D."/>
            <person name="Lassalle G."/>
            <person name="Mestiri I."/>
            <person name="Schnel N."/>
            <person name="Le Paslier M.C."/>
            <person name="Fan G."/>
            <person name="Renault V."/>
            <person name="Bayer P.E."/>
            <person name="Golicz A.A."/>
            <person name="Manoli S."/>
            <person name="Lee T.H."/>
            <person name="Thi V.H."/>
            <person name="Chalabi S."/>
            <person name="Hu Q."/>
            <person name="Fan C."/>
            <person name="Tollenaere R."/>
            <person name="Lu Y."/>
            <person name="Battail C."/>
            <person name="Shen J."/>
            <person name="Sidebottom C.H."/>
            <person name="Wang X."/>
            <person name="Canaguier A."/>
            <person name="Chauveau A."/>
            <person name="Berard A."/>
            <person name="Deniot G."/>
            <person name="Guan M."/>
            <person name="Liu Z."/>
            <person name="Sun F."/>
            <person name="Lim Y.P."/>
            <person name="Lyons E."/>
            <person name="Town C.D."/>
            <person name="Bancroft I."/>
            <person name="Wang X."/>
            <person name="Meng J."/>
            <person name="Ma J."/>
            <person name="Pires J.C."/>
            <person name="King G.J."/>
            <person name="Brunel D."/>
            <person name="Delourme R."/>
            <person name="Renard M."/>
            <person name="Aury J.M."/>
            <person name="Adams K.L."/>
            <person name="Batley J."/>
            <person name="Snowdon R.J."/>
            <person name="Tost J."/>
            <person name="Edwards D."/>
            <person name="Zhou Y."/>
            <person name="Hua W."/>
            <person name="Sharpe A.G."/>
            <person name="Paterson A.H."/>
            <person name="Guan C."/>
            <person name="Wincker P."/>
        </authorList>
    </citation>
    <scope>NUCLEOTIDE SEQUENCE [LARGE SCALE GENOMIC DNA]</scope>
    <source>
        <strain evidence="2">cv. Darmor-bzh</strain>
    </source>
</reference>
<dbReference type="Proteomes" id="UP000028999">
    <property type="component" value="Unassembled WGS sequence"/>
</dbReference>
<accession>A0A078FJL1</accession>
<dbReference type="PaxDb" id="3708-A0A078FJL1"/>
<keyword evidence="2" id="KW-1185">Reference proteome</keyword>
<dbReference type="EMBL" id="LK032045">
    <property type="protein sequence ID" value="CDY14600.1"/>
    <property type="molecule type" value="Genomic_DNA"/>
</dbReference>
<organism evidence="1 2">
    <name type="scientific">Brassica napus</name>
    <name type="common">Rape</name>
    <dbReference type="NCBI Taxonomy" id="3708"/>
    <lineage>
        <taxon>Eukaryota</taxon>
        <taxon>Viridiplantae</taxon>
        <taxon>Streptophyta</taxon>
        <taxon>Embryophyta</taxon>
        <taxon>Tracheophyta</taxon>
        <taxon>Spermatophyta</taxon>
        <taxon>Magnoliopsida</taxon>
        <taxon>eudicotyledons</taxon>
        <taxon>Gunneridae</taxon>
        <taxon>Pentapetalae</taxon>
        <taxon>rosids</taxon>
        <taxon>malvids</taxon>
        <taxon>Brassicales</taxon>
        <taxon>Brassicaceae</taxon>
        <taxon>Brassiceae</taxon>
        <taxon>Brassica</taxon>
    </lineage>
</organism>
<evidence type="ECO:0000313" key="2">
    <source>
        <dbReference type="Proteomes" id="UP000028999"/>
    </source>
</evidence>
<protein>
    <submittedName>
        <fullName evidence="1">BnaC02g25130D protein</fullName>
    </submittedName>
</protein>
<proteinExistence type="predicted"/>
<dbReference type="AlphaFoldDB" id="A0A078FJL1"/>
<gene>
    <name evidence="1" type="primary">BnaC02g25130D</name>
    <name evidence="1" type="ORF">GSBRNA2T00084322001</name>
</gene>
<evidence type="ECO:0000313" key="1">
    <source>
        <dbReference type="EMBL" id="CDY14600.1"/>
    </source>
</evidence>